<protein>
    <submittedName>
        <fullName evidence="3">Uncharacterized protein</fullName>
    </submittedName>
</protein>
<dbReference type="EMBL" id="JAEPRB010000040">
    <property type="protein sequence ID" value="KAG2224624.1"/>
    <property type="molecule type" value="Genomic_DNA"/>
</dbReference>
<proteinExistence type="predicted"/>
<gene>
    <name evidence="3" type="ORF">INT45_003764</name>
</gene>
<feature type="region of interest" description="Disordered" evidence="2">
    <location>
        <begin position="105"/>
        <end position="129"/>
    </location>
</feature>
<dbReference type="AlphaFoldDB" id="A0A8H7S6Q4"/>
<feature type="compositionally biased region" description="Polar residues" evidence="2">
    <location>
        <begin position="392"/>
        <end position="407"/>
    </location>
</feature>
<feature type="compositionally biased region" description="Low complexity" evidence="2">
    <location>
        <begin position="111"/>
        <end position="123"/>
    </location>
</feature>
<name>A0A8H7S6Q4_9FUNG</name>
<reference evidence="3 4" key="1">
    <citation type="submission" date="2020-12" db="EMBL/GenBank/DDBJ databases">
        <title>Metabolic potential, ecology and presence of endohyphal bacteria is reflected in genomic diversity of Mucoromycotina.</title>
        <authorList>
            <person name="Muszewska A."/>
            <person name="Okrasinska A."/>
            <person name="Steczkiewicz K."/>
            <person name="Drgas O."/>
            <person name="Orlowska M."/>
            <person name="Perlinska-Lenart U."/>
            <person name="Aleksandrzak-Piekarczyk T."/>
            <person name="Szatraj K."/>
            <person name="Zielenkiewicz U."/>
            <person name="Pilsyk S."/>
            <person name="Malc E."/>
            <person name="Mieczkowski P."/>
            <person name="Kruszewska J.S."/>
            <person name="Biernat P."/>
            <person name="Pawlowska J."/>
        </authorList>
    </citation>
    <scope>NUCLEOTIDE SEQUENCE [LARGE SCALE GENOMIC DNA]</scope>
    <source>
        <strain evidence="3 4">CBS 142.35</strain>
    </source>
</reference>
<feature type="compositionally biased region" description="Acidic residues" evidence="2">
    <location>
        <begin position="184"/>
        <end position="196"/>
    </location>
</feature>
<organism evidence="3 4">
    <name type="scientific">Circinella minor</name>
    <dbReference type="NCBI Taxonomy" id="1195481"/>
    <lineage>
        <taxon>Eukaryota</taxon>
        <taxon>Fungi</taxon>
        <taxon>Fungi incertae sedis</taxon>
        <taxon>Mucoromycota</taxon>
        <taxon>Mucoromycotina</taxon>
        <taxon>Mucoromycetes</taxon>
        <taxon>Mucorales</taxon>
        <taxon>Lichtheimiaceae</taxon>
        <taxon>Circinella</taxon>
    </lineage>
</organism>
<sequence>MKKALLDWEKSFEHRYNRKPTIADVQKRPDRGNLQVRASQQSSPKRPVEFIHSPNHPRSPHNRLLREKHQQQKQLQLQQQRQHLEEEQRQINEYVPRPLIFPKDDIKPKKISNNNNAKIQQQKVTSTGTTVEGGADVAEIVVEQAFWLDITVPELLSRQDSGVISQQQTQEDGQDESNNHDGIEQEEEQNDDNDDDEEEDLMMIMKKKQNNSFMETSADNLDDLFNDEPGNENWVNSEDLGPLAAYARQKKQDESVKKRRVLGNEELVEKRRKMKAMLEPYKQKNYDTLSPALAAERQAKRDREVEQRNEQHKPLQLAAATTKSEDDDFIVSHRVFEPVVNSQDIGLLRNNQERKDRFRAQLEAGTFGIPKPKLTPSPPSTQETQEDETISDHTSANTETTITAMNE</sequence>
<dbReference type="Proteomes" id="UP000646827">
    <property type="component" value="Unassembled WGS sequence"/>
</dbReference>
<accession>A0A8H7S6Q4</accession>
<keyword evidence="1" id="KW-0175">Coiled coil</keyword>
<comment type="caution">
    <text evidence="3">The sequence shown here is derived from an EMBL/GenBank/DDBJ whole genome shotgun (WGS) entry which is preliminary data.</text>
</comment>
<feature type="region of interest" description="Disordered" evidence="2">
    <location>
        <begin position="12"/>
        <end position="61"/>
    </location>
</feature>
<evidence type="ECO:0000256" key="2">
    <source>
        <dbReference type="SAM" id="MobiDB-lite"/>
    </source>
</evidence>
<feature type="region of interest" description="Disordered" evidence="2">
    <location>
        <begin position="161"/>
        <end position="196"/>
    </location>
</feature>
<dbReference type="OrthoDB" id="8775810at2759"/>
<feature type="coiled-coil region" evidence="1">
    <location>
        <begin position="61"/>
        <end position="90"/>
    </location>
</feature>
<evidence type="ECO:0000256" key="1">
    <source>
        <dbReference type="SAM" id="Coils"/>
    </source>
</evidence>
<feature type="compositionally biased region" description="Basic and acidic residues" evidence="2">
    <location>
        <begin position="297"/>
        <end position="313"/>
    </location>
</feature>
<keyword evidence="4" id="KW-1185">Reference proteome</keyword>
<evidence type="ECO:0000313" key="4">
    <source>
        <dbReference type="Proteomes" id="UP000646827"/>
    </source>
</evidence>
<feature type="region of interest" description="Disordered" evidence="2">
    <location>
        <begin position="296"/>
        <end position="321"/>
    </location>
</feature>
<feature type="compositionally biased region" description="Polar residues" evidence="2">
    <location>
        <begin position="161"/>
        <end position="171"/>
    </location>
</feature>
<evidence type="ECO:0000313" key="3">
    <source>
        <dbReference type="EMBL" id="KAG2224624.1"/>
    </source>
</evidence>
<feature type="region of interest" description="Disordered" evidence="2">
    <location>
        <begin position="362"/>
        <end position="407"/>
    </location>
</feature>